<proteinExistence type="predicted"/>
<dbReference type="AlphaFoldDB" id="A0A453QKM4"/>
<protein>
    <submittedName>
        <fullName evidence="2">Uncharacterized protein</fullName>
    </submittedName>
</protein>
<feature type="compositionally biased region" description="Basic residues" evidence="1">
    <location>
        <begin position="18"/>
        <end position="30"/>
    </location>
</feature>
<name>A0A453QKM4_AEGTS</name>
<reference evidence="3" key="1">
    <citation type="journal article" date="2014" name="Science">
        <title>Ancient hybridizations among the ancestral genomes of bread wheat.</title>
        <authorList>
            <consortium name="International Wheat Genome Sequencing Consortium,"/>
            <person name="Marcussen T."/>
            <person name="Sandve S.R."/>
            <person name="Heier L."/>
            <person name="Spannagl M."/>
            <person name="Pfeifer M."/>
            <person name="Jakobsen K.S."/>
            <person name="Wulff B.B."/>
            <person name="Steuernagel B."/>
            <person name="Mayer K.F."/>
            <person name="Olsen O.A."/>
        </authorList>
    </citation>
    <scope>NUCLEOTIDE SEQUENCE [LARGE SCALE GENOMIC DNA]</scope>
    <source>
        <strain evidence="3">cv. AL8/78</strain>
    </source>
</reference>
<evidence type="ECO:0000256" key="1">
    <source>
        <dbReference type="SAM" id="MobiDB-lite"/>
    </source>
</evidence>
<evidence type="ECO:0000313" key="3">
    <source>
        <dbReference type="Proteomes" id="UP000015105"/>
    </source>
</evidence>
<evidence type="ECO:0000313" key="2">
    <source>
        <dbReference type="EnsemblPlants" id="AET7Gv20215200.11"/>
    </source>
</evidence>
<reference evidence="2" key="5">
    <citation type="journal article" date="2021" name="G3 (Bethesda)">
        <title>Aegilops tauschii genome assembly Aet v5.0 features greater sequence contiguity and improved annotation.</title>
        <authorList>
            <person name="Wang L."/>
            <person name="Zhu T."/>
            <person name="Rodriguez J.C."/>
            <person name="Deal K.R."/>
            <person name="Dubcovsky J."/>
            <person name="McGuire P.E."/>
            <person name="Lux T."/>
            <person name="Spannagl M."/>
            <person name="Mayer K.F.X."/>
            <person name="Baldrich P."/>
            <person name="Meyers B.C."/>
            <person name="Huo N."/>
            <person name="Gu Y.Q."/>
            <person name="Zhou H."/>
            <person name="Devos K.M."/>
            <person name="Bennetzen J.L."/>
            <person name="Unver T."/>
            <person name="Budak H."/>
            <person name="Gulick P.J."/>
            <person name="Galiba G."/>
            <person name="Kalapos B."/>
            <person name="Nelson D.R."/>
            <person name="Li P."/>
            <person name="You F.M."/>
            <person name="Luo M.C."/>
            <person name="Dvorak J."/>
        </authorList>
    </citation>
    <scope>NUCLEOTIDE SEQUENCE [LARGE SCALE GENOMIC DNA]</scope>
    <source>
        <strain evidence="2">cv. AL8/78</strain>
    </source>
</reference>
<feature type="compositionally biased region" description="Polar residues" evidence="1">
    <location>
        <begin position="1"/>
        <end position="12"/>
    </location>
</feature>
<sequence length="45" mass="5699">REGRKSNQQNLTYFLGRKDKKTQQKNRQNQKQRWVGERRRKRNVR</sequence>
<dbReference type="Gramene" id="AET7Gv20215200.11">
    <property type="protein sequence ID" value="AET7Gv20215200.11"/>
    <property type="gene ID" value="AET7Gv20215200"/>
</dbReference>
<accession>A0A453QKM4</accession>
<feature type="region of interest" description="Disordered" evidence="1">
    <location>
        <begin position="1"/>
        <end position="45"/>
    </location>
</feature>
<reference evidence="3" key="2">
    <citation type="journal article" date="2017" name="Nat. Plants">
        <title>The Aegilops tauschii genome reveals multiple impacts of transposons.</title>
        <authorList>
            <person name="Zhao G."/>
            <person name="Zou C."/>
            <person name="Li K."/>
            <person name="Wang K."/>
            <person name="Li T."/>
            <person name="Gao L."/>
            <person name="Zhang X."/>
            <person name="Wang H."/>
            <person name="Yang Z."/>
            <person name="Liu X."/>
            <person name="Jiang W."/>
            <person name="Mao L."/>
            <person name="Kong X."/>
            <person name="Jiao Y."/>
            <person name="Jia J."/>
        </authorList>
    </citation>
    <scope>NUCLEOTIDE SEQUENCE [LARGE SCALE GENOMIC DNA]</scope>
    <source>
        <strain evidence="3">cv. AL8/78</strain>
    </source>
</reference>
<reference evidence="2" key="4">
    <citation type="submission" date="2019-03" db="UniProtKB">
        <authorList>
            <consortium name="EnsemblPlants"/>
        </authorList>
    </citation>
    <scope>IDENTIFICATION</scope>
</reference>
<keyword evidence="3" id="KW-1185">Reference proteome</keyword>
<dbReference type="Proteomes" id="UP000015105">
    <property type="component" value="Chromosome 7D"/>
</dbReference>
<dbReference type="EnsemblPlants" id="AET7Gv20215200.11">
    <property type="protein sequence ID" value="AET7Gv20215200.11"/>
    <property type="gene ID" value="AET7Gv20215200"/>
</dbReference>
<organism evidence="2 3">
    <name type="scientific">Aegilops tauschii subsp. strangulata</name>
    <name type="common">Goatgrass</name>
    <dbReference type="NCBI Taxonomy" id="200361"/>
    <lineage>
        <taxon>Eukaryota</taxon>
        <taxon>Viridiplantae</taxon>
        <taxon>Streptophyta</taxon>
        <taxon>Embryophyta</taxon>
        <taxon>Tracheophyta</taxon>
        <taxon>Spermatophyta</taxon>
        <taxon>Magnoliopsida</taxon>
        <taxon>Liliopsida</taxon>
        <taxon>Poales</taxon>
        <taxon>Poaceae</taxon>
        <taxon>BOP clade</taxon>
        <taxon>Pooideae</taxon>
        <taxon>Triticodae</taxon>
        <taxon>Triticeae</taxon>
        <taxon>Triticinae</taxon>
        <taxon>Aegilops</taxon>
    </lineage>
</organism>
<reference evidence="2" key="3">
    <citation type="journal article" date="2017" name="Nature">
        <title>Genome sequence of the progenitor of the wheat D genome Aegilops tauschii.</title>
        <authorList>
            <person name="Luo M.C."/>
            <person name="Gu Y.Q."/>
            <person name="Puiu D."/>
            <person name="Wang H."/>
            <person name="Twardziok S.O."/>
            <person name="Deal K.R."/>
            <person name="Huo N."/>
            <person name="Zhu T."/>
            <person name="Wang L."/>
            <person name="Wang Y."/>
            <person name="McGuire P.E."/>
            <person name="Liu S."/>
            <person name="Long H."/>
            <person name="Ramasamy R.K."/>
            <person name="Rodriguez J.C."/>
            <person name="Van S.L."/>
            <person name="Yuan L."/>
            <person name="Wang Z."/>
            <person name="Xia Z."/>
            <person name="Xiao L."/>
            <person name="Anderson O.D."/>
            <person name="Ouyang S."/>
            <person name="Liang Y."/>
            <person name="Zimin A.V."/>
            <person name="Pertea G."/>
            <person name="Qi P."/>
            <person name="Bennetzen J.L."/>
            <person name="Dai X."/>
            <person name="Dawson M.W."/>
            <person name="Muller H.G."/>
            <person name="Kugler K."/>
            <person name="Rivarola-Duarte L."/>
            <person name="Spannagl M."/>
            <person name="Mayer K.F.X."/>
            <person name="Lu F.H."/>
            <person name="Bevan M.W."/>
            <person name="Leroy P."/>
            <person name="Li P."/>
            <person name="You F.M."/>
            <person name="Sun Q."/>
            <person name="Liu Z."/>
            <person name="Lyons E."/>
            <person name="Wicker T."/>
            <person name="Salzberg S.L."/>
            <person name="Devos K.M."/>
            <person name="Dvorak J."/>
        </authorList>
    </citation>
    <scope>NUCLEOTIDE SEQUENCE [LARGE SCALE GENOMIC DNA]</scope>
    <source>
        <strain evidence="2">cv. AL8/78</strain>
    </source>
</reference>